<dbReference type="AlphaFoldDB" id="A0A819PRC9"/>
<gene>
    <name evidence="6" type="ORF">OTI717_LOCUS29772</name>
</gene>
<feature type="region of interest" description="Disordered" evidence="5">
    <location>
        <begin position="44"/>
        <end position="71"/>
    </location>
</feature>
<comment type="caution">
    <text evidence="6">The sequence shown here is derived from an EMBL/GenBank/DDBJ whole genome shotgun (WGS) entry which is preliminary data.</text>
</comment>
<comment type="subcellular location">
    <subcellularLocation>
        <location evidence="1">Endoplasmic reticulum membrane</location>
    </subcellularLocation>
</comment>
<reference evidence="6" key="1">
    <citation type="submission" date="2021-02" db="EMBL/GenBank/DDBJ databases">
        <authorList>
            <person name="Nowell W R."/>
        </authorList>
    </citation>
    <scope>NUCLEOTIDE SEQUENCE</scope>
</reference>
<feature type="compositionally biased region" description="Basic and acidic residues" evidence="5">
    <location>
        <begin position="86"/>
        <end position="105"/>
    </location>
</feature>
<dbReference type="PANTHER" id="PTHR24291">
    <property type="entry name" value="CYTOCHROME P450 FAMILY 4"/>
    <property type="match status" value="1"/>
</dbReference>
<feature type="region of interest" description="Disordered" evidence="5">
    <location>
        <begin position="84"/>
        <end position="105"/>
    </location>
</feature>
<name>A0A819PRC9_9BILA</name>
<dbReference type="SUPFAM" id="SSF48264">
    <property type="entry name" value="Cytochrome P450"/>
    <property type="match status" value="1"/>
</dbReference>
<evidence type="ECO:0000256" key="2">
    <source>
        <dbReference type="ARBA" id="ARBA00010617"/>
    </source>
</evidence>
<sequence length="223" mass="25722">MAQIESLSTHQILQHLGSETMTNMNLTILSNVGRKMPSQETAFDFDQNGTIGGKQGGTAMQSMNRNPPKPHTYEKVQVNAIKSRVTVREKTEPSEARSSENEDDGRQHDRLVVIIHKFTRQVRVPTTNEIKYLYHEIIEYRITKFSSIHLRHRIAFLDSLIVKMNDKQMSIDDVQEEVDTFMFESHDTTATAFNFALFMIALHQDIQQCLFEELQSIFGKFLN</sequence>
<dbReference type="GO" id="GO:0005789">
    <property type="term" value="C:endoplasmic reticulum membrane"/>
    <property type="evidence" value="ECO:0007669"/>
    <property type="project" value="UniProtKB-SubCell"/>
</dbReference>
<evidence type="ECO:0000256" key="5">
    <source>
        <dbReference type="SAM" id="MobiDB-lite"/>
    </source>
</evidence>
<evidence type="ECO:0000256" key="3">
    <source>
        <dbReference type="ARBA" id="ARBA00022824"/>
    </source>
</evidence>
<dbReference type="PANTHER" id="PTHR24291:SF189">
    <property type="entry name" value="CYTOCHROME P450 4C3-RELATED"/>
    <property type="match status" value="1"/>
</dbReference>
<organism evidence="6 7">
    <name type="scientific">Rotaria sordida</name>
    <dbReference type="NCBI Taxonomy" id="392033"/>
    <lineage>
        <taxon>Eukaryota</taxon>
        <taxon>Metazoa</taxon>
        <taxon>Spiralia</taxon>
        <taxon>Gnathifera</taxon>
        <taxon>Rotifera</taxon>
        <taxon>Eurotatoria</taxon>
        <taxon>Bdelloidea</taxon>
        <taxon>Philodinida</taxon>
        <taxon>Philodinidae</taxon>
        <taxon>Rotaria</taxon>
    </lineage>
</organism>
<comment type="similarity">
    <text evidence="2">Belongs to the cytochrome P450 family.</text>
</comment>
<protein>
    <recommendedName>
        <fullName evidence="8">Cytochrome P450</fullName>
    </recommendedName>
</protein>
<dbReference type="InterPro" id="IPR036396">
    <property type="entry name" value="Cyt_P450_sf"/>
</dbReference>
<dbReference type="InterPro" id="IPR050196">
    <property type="entry name" value="Cytochrome_P450_Monoox"/>
</dbReference>
<dbReference type="GO" id="GO:0016705">
    <property type="term" value="F:oxidoreductase activity, acting on paired donors, with incorporation or reduction of molecular oxygen"/>
    <property type="evidence" value="ECO:0007669"/>
    <property type="project" value="InterPro"/>
</dbReference>
<evidence type="ECO:0000313" key="7">
    <source>
        <dbReference type="Proteomes" id="UP000663823"/>
    </source>
</evidence>
<dbReference type="Pfam" id="PF00067">
    <property type="entry name" value="p450"/>
    <property type="match status" value="1"/>
</dbReference>
<dbReference type="GO" id="GO:0005506">
    <property type="term" value="F:iron ion binding"/>
    <property type="evidence" value="ECO:0007669"/>
    <property type="project" value="InterPro"/>
</dbReference>
<proteinExistence type="inferred from homology"/>
<evidence type="ECO:0000256" key="4">
    <source>
        <dbReference type="ARBA" id="ARBA00023136"/>
    </source>
</evidence>
<dbReference type="EMBL" id="CAJOAX010007663">
    <property type="protein sequence ID" value="CAF4015060.1"/>
    <property type="molecule type" value="Genomic_DNA"/>
</dbReference>
<dbReference type="Gene3D" id="1.10.630.10">
    <property type="entry name" value="Cytochrome P450"/>
    <property type="match status" value="1"/>
</dbReference>
<dbReference type="GO" id="GO:0004497">
    <property type="term" value="F:monooxygenase activity"/>
    <property type="evidence" value="ECO:0007669"/>
    <property type="project" value="InterPro"/>
</dbReference>
<evidence type="ECO:0008006" key="8">
    <source>
        <dbReference type="Google" id="ProtNLM"/>
    </source>
</evidence>
<dbReference type="GO" id="GO:0020037">
    <property type="term" value="F:heme binding"/>
    <property type="evidence" value="ECO:0007669"/>
    <property type="project" value="InterPro"/>
</dbReference>
<keyword evidence="4" id="KW-0472">Membrane</keyword>
<accession>A0A819PRC9</accession>
<dbReference type="InterPro" id="IPR001128">
    <property type="entry name" value="Cyt_P450"/>
</dbReference>
<evidence type="ECO:0000313" key="6">
    <source>
        <dbReference type="EMBL" id="CAF4015060.1"/>
    </source>
</evidence>
<keyword evidence="3" id="KW-0256">Endoplasmic reticulum</keyword>
<dbReference type="Proteomes" id="UP000663823">
    <property type="component" value="Unassembled WGS sequence"/>
</dbReference>
<evidence type="ECO:0000256" key="1">
    <source>
        <dbReference type="ARBA" id="ARBA00004586"/>
    </source>
</evidence>